<sequence length="1021" mass="108699">MQPLQPGGTGPLPALQQFQQQHPSPHLHSPSVAGGPPPLANNAVVPGQPTHPVQLAAHDSMYPAHVGHPLQQQQHLPPLAPQQHPSSSRPGSSSGPPLHQQQHMQPPPHLMTYPTGGASGSAGTAGSSAAAAPAQQQQPPKKGTKRAAPDSNGKDKEKKTRSKAACSQCKAVKQKCEGPPYVPCRRCELYKLECKFPPGTKTVPRPVEASSSGSAAAGGAEPSSAVTAKLFEIASRLQTIESALHIASAPSPAVQSSDTHSHAPRSPSARSSDDGGPDDDDGGDGSTAGKAAAATANPIGEINATVDSLAGFKSGPRQSIMEMNDYGAPDVLRRAVLTPVECQQLFDFFFASLHPWIMMLSLDDDRDAMAVRDKSPLLFHTILLLSTAYSTPFPSQLHLTLVTFLNNILAPQLLNPQPHELTTDFLRALDLLNIYKPVQFGARRTEGHDDTEAMRVSKVNGLASWMLQGILARTAERLELKETVSKFARAYSASASGAPVPKQLLRDLRLYYWLLSNDVHGNVQSGRRCNMEGSQALTTTRLFSSLHLQPFDVRLAASVEMFEVARPILRSYSYERTRRIPKPDLERYNAGMRSFDETWIPVLLRQLAVDPLAMTVISPFREFITLQFNATCYVSYKSTRLYASSSDGGGSGSGNEGGGGRPTSSGGPEGRAKRLRTEGPRGLNDWEYDGLAKCVRSAELLVFSLSEESRVPGAWRVVQWEEAERADGWRKLILDDQMVEQSRWGMDAITCVAYIFPLVFLSKLVNEGLLTTNLTLLRTPASQPAWHYTQKLPRLLELGAAFLDAVGTSPHHPSRAQAHVVRTLLETGIKGRLPTPLTGPKALGSSLGLLDGGGPGASSPGGTGPSHAATVMSPSPQSQPQPLAPVVDQGQSQMGYPQGGIPYPPVPQQSGGGLPYPATTGADGRPNWAPPSFTPTSTGAGAGGLGQSMYTSSSSSRAGGQAPPEHSPGAAHPPPPVMIPGMDDALGSVLNDFEPLFGETDGGFWEWAGLSGGNNLVQPQP</sequence>
<keyword evidence="6" id="KW-0804">Transcription</keyword>
<keyword evidence="5" id="KW-0238">DNA-binding</keyword>
<feature type="compositionally biased region" description="Low complexity" evidence="8">
    <location>
        <begin position="206"/>
        <end position="222"/>
    </location>
</feature>
<feature type="region of interest" description="Disordered" evidence="8">
    <location>
        <begin position="1"/>
        <end position="58"/>
    </location>
</feature>
<feature type="compositionally biased region" description="Low complexity" evidence="8">
    <location>
        <begin position="70"/>
        <end position="141"/>
    </location>
</feature>
<dbReference type="GO" id="GO:0000981">
    <property type="term" value="F:DNA-binding transcription factor activity, RNA polymerase II-specific"/>
    <property type="evidence" value="ECO:0007669"/>
    <property type="project" value="InterPro"/>
</dbReference>
<keyword evidence="11" id="KW-1185">Reference proteome</keyword>
<feature type="region of interest" description="Disordered" evidence="8">
    <location>
        <begin position="830"/>
        <end position="980"/>
    </location>
</feature>
<evidence type="ECO:0000256" key="5">
    <source>
        <dbReference type="ARBA" id="ARBA00023125"/>
    </source>
</evidence>
<feature type="region of interest" description="Disordered" evidence="8">
    <location>
        <begin position="198"/>
        <end position="222"/>
    </location>
</feature>
<feature type="compositionally biased region" description="Gly residues" evidence="8">
    <location>
        <begin position="647"/>
        <end position="661"/>
    </location>
</feature>
<dbReference type="SMART" id="SM00066">
    <property type="entry name" value="GAL4"/>
    <property type="match status" value="1"/>
</dbReference>
<dbReference type="PANTHER" id="PTHR31845">
    <property type="entry name" value="FINGER DOMAIN PROTEIN, PUTATIVE-RELATED"/>
    <property type="match status" value="1"/>
</dbReference>
<evidence type="ECO:0000256" key="6">
    <source>
        <dbReference type="ARBA" id="ARBA00023163"/>
    </source>
</evidence>
<dbReference type="GO" id="GO:0005634">
    <property type="term" value="C:nucleus"/>
    <property type="evidence" value="ECO:0007669"/>
    <property type="project" value="UniProtKB-SubCell"/>
</dbReference>
<dbReference type="PANTHER" id="PTHR31845:SF34">
    <property type="entry name" value="TRANSCRIPTIONAL ACTIVATOR OF PROTEASES PRTT"/>
    <property type="match status" value="1"/>
</dbReference>
<evidence type="ECO:0000313" key="10">
    <source>
        <dbReference type="EMBL" id="KPV75117.1"/>
    </source>
</evidence>
<keyword evidence="4" id="KW-0805">Transcription regulation</keyword>
<dbReference type="PROSITE" id="PS00463">
    <property type="entry name" value="ZN2_CY6_FUNGAL_1"/>
    <property type="match status" value="1"/>
</dbReference>
<feature type="compositionally biased region" description="Low complexity" evidence="8">
    <location>
        <begin position="865"/>
        <end position="876"/>
    </location>
</feature>
<dbReference type="InterPro" id="IPR001138">
    <property type="entry name" value="Zn2Cys6_DnaBD"/>
</dbReference>
<feature type="region of interest" description="Disordered" evidence="8">
    <location>
        <begin position="248"/>
        <end position="294"/>
    </location>
</feature>
<comment type="subcellular location">
    <subcellularLocation>
        <location evidence="1">Nucleus</location>
    </subcellularLocation>
</comment>
<evidence type="ECO:0000256" key="3">
    <source>
        <dbReference type="ARBA" id="ARBA00022833"/>
    </source>
</evidence>
<dbReference type="OMA" id="MFEVARP"/>
<dbReference type="AlphaFoldDB" id="A0A194S3F1"/>
<dbReference type="Proteomes" id="UP000053890">
    <property type="component" value="Unassembled WGS sequence"/>
</dbReference>
<keyword evidence="2" id="KW-0479">Metal-binding</keyword>
<dbReference type="InterPro" id="IPR036864">
    <property type="entry name" value="Zn2-C6_fun-type_DNA-bd_sf"/>
</dbReference>
<keyword evidence="7" id="KW-0539">Nucleus</keyword>
<feature type="compositionally biased region" description="Gly residues" evidence="8">
    <location>
        <begin position="850"/>
        <end position="864"/>
    </location>
</feature>
<feature type="region of interest" description="Disordered" evidence="8">
    <location>
        <begin position="70"/>
        <end position="166"/>
    </location>
</feature>
<dbReference type="PROSITE" id="PS50048">
    <property type="entry name" value="ZN2_CY6_FUNGAL_2"/>
    <property type="match status" value="1"/>
</dbReference>
<feature type="compositionally biased region" description="Low complexity" evidence="8">
    <location>
        <begin position="1"/>
        <end position="17"/>
    </location>
</feature>
<accession>A0A194S3F1</accession>
<evidence type="ECO:0000256" key="2">
    <source>
        <dbReference type="ARBA" id="ARBA00022723"/>
    </source>
</evidence>
<dbReference type="CDD" id="cd00067">
    <property type="entry name" value="GAL4"/>
    <property type="match status" value="1"/>
</dbReference>
<proteinExistence type="predicted"/>
<dbReference type="GeneID" id="28974700"/>
<protein>
    <recommendedName>
        <fullName evidence="9">Zn(2)-C6 fungal-type domain-containing protein</fullName>
    </recommendedName>
</protein>
<feature type="compositionally biased region" description="Polar residues" evidence="8">
    <location>
        <begin position="948"/>
        <end position="958"/>
    </location>
</feature>
<evidence type="ECO:0000256" key="4">
    <source>
        <dbReference type="ARBA" id="ARBA00023015"/>
    </source>
</evidence>
<evidence type="ECO:0000259" key="9">
    <source>
        <dbReference type="PROSITE" id="PS50048"/>
    </source>
</evidence>
<keyword evidence="3" id="KW-0862">Zinc</keyword>
<feature type="region of interest" description="Disordered" evidence="8">
    <location>
        <begin position="645"/>
        <end position="678"/>
    </location>
</feature>
<gene>
    <name evidence="10" type="ORF">RHOBADRAFT_43607</name>
</gene>
<dbReference type="STRING" id="578459.A0A194S3F1"/>
<dbReference type="GO" id="GO:0008270">
    <property type="term" value="F:zinc ion binding"/>
    <property type="evidence" value="ECO:0007669"/>
    <property type="project" value="InterPro"/>
</dbReference>
<dbReference type="OrthoDB" id="4454541at2759"/>
<dbReference type="SUPFAM" id="SSF57701">
    <property type="entry name" value="Zn2/Cys6 DNA-binding domain"/>
    <property type="match status" value="1"/>
</dbReference>
<name>A0A194S3F1_RHOGW</name>
<dbReference type="InterPro" id="IPR051089">
    <property type="entry name" value="prtT"/>
</dbReference>
<feature type="domain" description="Zn(2)-C6 fungal-type" evidence="9">
    <location>
        <begin position="165"/>
        <end position="196"/>
    </location>
</feature>
<dbReference type="RefSeq" id="XP_018271166.1">
    <property type="nucleotide sequence ID" value="XM_018414252.1"/>
</dbReference>
<reference evidence="10 11" key="1">
    <citation type="journal article" date="2015" name="Front. Microbiol.">
        <title>Genome sequence of the plant growth promoting endophytic yeast Rhodotorula graminis WP1.</title>
        <authorList>
            <person name="Firrincieli A."/>
            <person name="Otillar R."/>
            <person name="Salamov A."/>
            <person name="Schmutz J."/>
            <person name="Khan Z."/>
            <person name="Redman R.S."/>
            <person name="Fleck N.D."/>
            <person name="Lindquist E."/>
            <person name="Grigoriev I.V."/>
            <person name="Doty S.L."/>
        </authorList>
    </citation>
    <scope>NUCLEOTIDE SEQUENCE [LARGE SCALE GENOMIC DNA]</scope>
    <source>
        <strain evidence="10 11">WP1</strain>
    </source>
</reference>
<dbReference type="GO" id="GO:0000976">
    <property type="term" value="F:transcription cis-regulatory region binding"/>
    <property type="evidence" value="ECO:0007669"/>
    <property type="project" value="TreeGrafter"/>
</dbReference>
<dbReference type="EMBL" id="KQ474078">
    <property type="protein sequence ID" value="KPV75117.1"/>
    <property type="molecule type" value="Genomic_DNA"/>
</dbReference>
<dbReference type="Gene3D" id="4.10.240.10">
    <property type="entry name" value="Zn(2)-C6 fungal-type DNA-binding domain"/>
    <property type="match status" value="1"/>
</dbReference>
<evidence type="ECO:0000256" key="1">
    <source>
        <dbReference type="ARBA" id="ARBA00004123"/>
    </source>
</evidence>
<evidence type="ECO:0000313" key="11">
    <source>
        <dbReference type="Proteomes" id="UP000053890"/>
    </source>
</evidence>
<organism evidence="10 11">
    <name type="scientific">Rhodotorula graminis (strain WP1)</name>
    <dbReference type="NCBI Taxonomy" id="578459"/>
    <lineage>
        <taxon>Eukaryota</taxon>
        <taxon>Fungi</taxon>
        <taxon>Dikarya</taxon>
        <taxon>Basidiomycota</taxon>
        <taxon>Pucciniomycotina</taxon>
        <taxon>Microbotryomycetes</taxon>
        <taxon>Sporidiobolales</taxon>
        <taxon>Sporidiobolaceae</taxon>
        <taxon>Rhodotorula</taxon>
    </lineage>
</organism>
<evidence type="ECO:0000256" key="7">
    <source>
        <dbReference type="ARBA" id="ARBA00023242"/>
    </source>
</evidence>
<evidence type="ECO:0000256" key="8">
    <source>
        <dbReference type="SAM" id="MobiDB-lite"/>
    </source>
</evidence>